<evidence type="ECO:0000313" key="3">
    <source>
        <dbReference type="EMBL" id="MFC7618675.1"/>
    </source>
</evidence>
<keyword evidence="4" id="KW-1185">Reference proteome</keyword>
<sequence length="233" mass="25986">MTKRRDRGDGGLYWNEKRQRWIGSVTVGYTPAGKRIVKWVSGKTKTEASKKLRGLVQDHRDDDAIESNNYTVEKAVRDWLKHGLNGRSQETVSKLTSLADTHVIPDLGSRKLRTDRAGGRSNNLTADDVDEWLLKKAQAVSKRTLQDLRAILRRSINRAVKRNKVKRNVVLLCEDLPDGKVGRPSKSLTFAQAEALVKEAEADESTMGAYIVVSLLGEYAPRKRGRCAGATST</sequence>
<evidence type="ECO:0008006" key="5">
    <source>
        <dbReference type="Google" id="ProtNLM"/>
    </source>
</evidence>
<reference evidence="2" key="1">
    <citation type="journal article" date="2014" name="Int. J. Syst. Evol. Microbiol.">
        <title>Complete genome of a new Firmicutes species belonging to the dominant human colonic microbiota ('Ruminococcus bicirculans') reveals two chromosomes and a selective capacity to utilize plant glucans.</title>
        <authorList>
            <consortium name="NISC Comparative Sequencing Program"/>
            <person name="Wegmann U."/>
            <person name="Louis P."/>
            <person name="Goesmann A."/>
            <person name="Henrissat B."/>
            <person name="Duncan S.H."/>
            <person name="Flint H.J."/>
        </authorList>
    </citation>
    <scope>NUCLEOTIDE SEQUENCE</scope>
    <source>
        <strain evidence="2">JCM 17695</strain>
    </source>
</reference>
<dbReference type="Proteomes" id="UP001596512">
    <property type="component" value="Unassembled WGS sequence"/>
</dbReference>
<dbReference type="InterPro" id="IPR010998">
    <property type="entry name" value="Integrase_recombinase_N"/>
</dbReference>
<comment type="caution">
    <text evidence="2">The sequence shown here is derived from an EMBL/GenBank/DDBJ whole genome shotgun (WGS) entry which is preliminary data.</text>
</comment>
<evidence type="ECO:0000313" key="4">
    <source>
        <dbReference type="Proteomes" id="UP001596512"/>
    </source>
</evidence>
<dbReference type="EMBL" id="JBHTEY010000004">
    <property type="protein sequence ID" value="MFC7618675.1"/>
    <property type="molecule type" value="Genomic_DNA"/>
</dbReference>
<dbReference type="SUPFAM" id="SSF56349">
    <property type="entry name" value="DNA breaking-rejoining enzymes"/>
    <property type="match status" value="1"/>
</dbReference>
<reference evidence="4" key="2">
    <citation type="journal article" date="2019" name="Int. J. Syst. Evol. Microbiol.">
        <title>The Global Catalogue of Microorganisms (GCM) 10K type strain sequencing project: providing services to taxonomists for standard genome sequencing and annotation.</title>
        <authorList>
            <consortium name="The Broad Institute Genomics Platform"/>
            <consortium name="The Broad Institute Genome Sequencing Center for Infectious Disease"/>
            <person name="Wu L."/>
            <person name="Ma J."/>
        </authorList>
    </citation>
    <scope>NUCLEOTIDE SEQUENCE [LARGE SCALE GENOMIC DNA]</scope>
    <source>
        <strain evidence="4">JCM 17695</strain>
    </source>
</reference>
<dbReference type="Gene3D" id="1.10.150.130">
    <property type="match status" value="1"/>
</dbReference>
<reference evidence="2" key="3">
    <citation type="submission" date="2024-09" db="EMBL/GenBank/DDBJ databases">
        <authorList>
            <person name="Sun Q."/>
            <person name="Mori K."/>
        </authorList>
    </citation>
    <scope>NUCLEOTIDE SEQUENCE</scope>
    <source>
        <strain evidence="2">JCM 17695</strain>
    </source>
</reference>
<dbReference type="EMBL" id="JBHTEY010000003">
    <property type="protein sequence ID" value="MFC7612456.1"/>
    <property type="molecule type" value="Genomic_DNA"/>
</dbReference>
<protein>
    <recommendedName>
        <fullName evidence="5">Core-binding (CB) domain-containing protein</fullName>
    </recommendedName>
</protein>
<accession>A0ABW2THZ5</accession>
<gene>
    <name evidence="2" type="ORF">ACFQV2_01005</name>
    <name evidence="3" type="ORF">ACFQV2_40435</name>
</gene>
<name>A0ABW2THZ5_9PSEU</name>
<keyword evidence="1" id="KW-0238">DNA-binding</keyword>
<proteinExistence type="predicted"/>
<organism evidence="2 4">
    <name type="scientific">Actinokineospora soli</name>
    <dbReference type="NCBI Taxonomy" id="1048753"/>
    <lineage>
        <taxon>Bacteria</taxon>
        <taxon>Bacillati</taxon>
        <taxon>Actinomycetota</taxon>
        <taxon>Actinomycetes</taxon>
        <taxon>Pseudonocardiales</taxon>
        <taxon>Pseudonocardiaceae</taxon>
        <taxon>Actinokineospora</taxon>
    </lineage>
</organism>
<evidence type="ECO:0000256" key="1">
    <source>
        <dbReference type="ARBA" id="ARBA00023125"/>
    </source>
</evidence>
<dbReference type="InterPro" id="IPR011010">
    <property type="entry name" value="DNA_brk_join_enz"/>
</dbReference>
<evidence type="ECO:0000313" key="2">
    <source>
        <dbReference type="EMBL" id="MFC7612456.1"/>
    </source>
</evidence>